<reference evidence="1 2" key="1">
    <citation type="journal article" date="2023" name="Life. Sci Alliance">
        <title>Evolutionary insights into 3D genome organization and epigenetic landscape of Vigna mungo.</title>
        <authorList>
            <person name="Junaid A."/>
            <person name="Singh B."/>
            <person name="Bhatia S."/>
        </authorList>
    </citation>
    <scope>NUCLEOTIDE SEQUENCE [LARGE SCALE GENOMIC DNA]</scope>
    <source>
        <strain evidence="1">Urdbean</strain>
    </source>
</reference>
<dbReference type="InterPro" id="IPR005199">
    <property type="entry name" value="Glyco_hydro_79"/>
</dbReference>
<dbReference type="GO" id="GO:0016020">
    <property type="term" value="C:membrane"/>
    <property type="evidence" value="ECO:0007669"/>
    <property type="project" value="InterPro"/>
</dbReference>
<dbReference type="Gene3D" id="3.40.50.300">
    <property type="entry name" value="P-loop containing nucleotide triphosphate hydrolases"/>
    <property type="match status" value="1"/>
</dbReference>
<keyword evidence="2" id="KW-1185">Reference proteome</keyword>
<dbReference type="SUPFAM" id="SSF52540">
    <property type="entry name" value="P-loop containing nucleoside triphosphate hydrolases"/>
    <property type="match status" value="1"/>
</dbReference>
<dbReference type="PANTHER" id="PTHR14363">
    <property type="entry name" value="HEPARANASE-RELATED"/>
    <property type="match status" value="1"/>
</dbReference>
<dbReference type="Pfam" id="PF03662">
    <property type="entry name" value="Glyco_hydro_79n"/>
    <property type="match status" value="1"/>
</dbReference>
<dbReference type="AlphaFoldDB" id="A0AAQ3MW52"/>
<sequence>MVEEASRMEVSSRGEGLDRDAMKGIESDDYAEYLRTELVHQTVLSQDPNNIFFFPAMPSSSTSLHTIMTAFSPLKLRLGGSLQDKLIYGTYGTEDYHQPCTPFVKEASEMFGFTQGIPPMLYKYVCNQDNALNRYTDTLKACALDVDVSLMIKGDMAYIGEKRVNLSGGQRARLALARC</sequence>
<dbReference type="InterPro" id="IPR027417">
    <property type="entry name" value="P-loop_NTPase"/>
</dbReference>
<dbReference type="GO" id="GO:0004566">
    <property type="term" value="F:beta-glucuronidase activity"/>
    <property type="evidence" value="ECO:0007669"/>
    <property type="project" value="TreeGrafter"/>
</dbReference>
<dbReference type="GO" id="GO:0009505">
    <property type="term" value="C:plant-type cell wall"/>
    <property type="evidence" value="ECO:0007669"/>
    <property type="project" value="TreeGrafter"/>
</dbReference>
<evidence type="ECO:0000313" key="2">
    <source>
        <dbReference type="Proteomes" id="UP001374535"/>
    </source>
</evidence>
<evidence type="ECO:0008006" key="3">
    <source>
        <dbReference type="Google" id="ProtNLM"/>
    </source>
</evidence>
<organism evidence="1 2">
    <name type="scientific">Vigna mungo</name>
    <name type="common">Black gram</name>
    <name type="synonym">Phaseolus mungo</name>
    <dbReference type="NCBI Taxonomy" id="3915"/>
    <lineage>
        <taxon>Eukaryota</taxon>
        <taxon>Viridiplantae</taxon>
        <taxon>Streptophyta</taxon>
        <taxon>Embryophyta</taxon>
        <taxon>Tracheophyta</taxon>
        <taxon>Spermatophyta</taxon>
        <taxon>Magnoliopsida</taxon>
        <taxon>eudicotyledons</taxon>
        <taxon>Gunneridae</taxon>
        <taxon>Pentapetalae</taxon>
        <taxon>rosids</taxon>
        <taxon>fabids</taxon>
        <taxon>Fabales</taxon>
        <taxon>Fabaceae</taxon>
        <taxon>Papilionoideae</taxon>
        <taxon>50 kb inversion clade</taxon>
        <taxon>NPAAA clade</taxon>
        <taxon>indigoferoid/millettioid clade</taxon>
        <taxon>Phaseoleae</taxon>
        <taxon>Vigna</taxon>
    </lineage>
</organism>
<dbReference type="EMBL" id="CP144692">
    <property type="protein sequence ID" value="WVY98151.1"/>
    <property type="molecule type" value="Genomic_DNA"/>
</dbReference>
<dbReference type="Proteomes" id="UP001374535">
    <property type="component" value="Chromosome 9"/>
</dbReference>
<evidence type="ECO:0000313" key="1">
    <source>
        <dbReference type="EMBL" id="WVY98151.1"/>
    </source>
</evidence>
<protein>
    <recommendedName>
        <fullName evidence="3">ABC transporter domain-containing protein</fullName>
    </recommendedName>
</protein>
<accession>A0AAQ3MW52</accession>
<dbReference type="PANTHER" id="PTHR14363:SF17">
    <property type="entry name" value="HEPARANASE-LIKE PROTEIN 3"/>
    <property type="match status" value="1"/>
</dbReference>
<proteinExistence type="predicted"/>
<name>A0AAQ3MW52_VIGMU</name>
<gene>
    <name evidence="1" type="ORF">V8G54_030302</name>
</gene>